<evidence type="ECO:0000313" key="2">
    <source>
        <dbReference type="EMBL" id="MBJ6362866.1"/>
    </source>
</evidence>
<dbReference type="PANTHER" id="PTHR43649">
    <property type="entry name" value="ARABINOSE-BINDING PROTEIN-RELATED"/>
    <property type="match status" value="1"/>
</dbReference>
<dbReference type="PANTHER" id="PTHR43649:SF14">
    <property type="entry name" value="BLR3389 PROTEIN"/>
    <property type="match status" value="1"/>
</dbReference>
<dbReference type="EMBL" id="JAELUP010000097">
    <property type="protein sequence ID" value="MBJ6362866.1"/>
    <property type="molecule type" value="Genomic_DNA"/>
</dbReference>
<protein>
    <submittedName>
        <fullName evidence="2">Extracellular solute-binding protein</fullName>
    </submittedName>
</protein>
<dbReference type="Proteomes" id="UP000640274">
    <property type="component" value="Unassembled WGS sequence"/>
</dbReference>
<evidence type="ECO:0000313" key="3">
    <source>
        <dbReference type="Proteomes" id="UP000640274"/>
    </source>
</evidence>
<accession>A0A934J124</accession>
<dbReference type="PROSITE" id="PS51257">
    <property type="entry name" value="PROKAR_LIPOPROTEIN"/>
    <property type="match status" value="1"/>
</dbReference>
<sequence>MKGFSIKAISLTIIAGVMLSLAACGSSNSGSTPASPDSSAGSSDLKASTKKVTLKMWHQWASPNDGNTKALREVLDEWNRNNPDIQIVDDGIDGESYKTKIKTAIAANEAPDIFYAWGAGFAKPFVEANAVLPLDDYLKDGTSEKLLPGSLTNVTYDGKVYGLPTSLSVASLYINKEIFDQNNVKIPTTFSELLDAVKAFREKNITPIVVGQKDLWPGMYWYDILAIRTAGAQGALDALNNQASFDTQPFKDAAAKLQELVAAKAFNDSKFSTGYNEMVSDFTQGKAAMVYQGNWLGGSVEDDQSLVKGKVIAIPFPAVEGGKGTADEFFGGAIDALWVSANTKYKEEAAKAVKYLTEQMSNKLYESGAGLPSWQVSGVDESKISDLTKQTVEMLKSATHTVMWWDIFLEGKDADRHKNLVAQLFDGKMTPDEYAAQMQKINEAKK</sequence>
<evidence type="ECO:0000256" key="1">
    <source>
        <dbReference type="SAM" id="SignalP"/>
    </source>
</evidence>
<organism evidence="2 3">
    <name type="scientific">Paenibacillus roseus</name>
    <dbReference type="NCBI Taxonomy" id="2798579"/>
    <lineage>
        <taxon>Bacteria</taxon>
        <taxon>Bacillati</taxon>
        <taxon>Bacillota</taxon>
        <taxon>Bacilli</taxon>
        <taxon>Bacillales</taxon>
        <taxon>Paenibacillaceae</taxon>
        <taxon>Paenibacillus</taxon>
    </lineage>
</organism>
<dbReference type="SUPFAM" id="SSF53850">
    <property type="entry name" value="Periplasmic binding protein-like II"/>
    <property type="match status" value="1"/>
</dbReference>
<dbReference type="Pfam" id="PF01547">
    <property type="entry name" value="SBP_bac_1"/>
    <property type="match status" value="1"/>
</dbReference>
<dbReference type="AlphaFoldDB" id="A0A934J124"/>
<name>A0A934J124_9BACL</name>
<feature type="signal peptide" evidence="1">
    <location>
        <begin position="1"/>
        <end position="22"/>
    </location>
</feature>
<dbReference type="InterPro" id="IPR050490">
    <property type="entry name" value="Bact_solute-bd_prot1"/>
</dbReference>
<reference evidence="2" key="1">
    <citation type="submission" date="2020-12" db="EMBL/GenBank/DDBJ databases">
        <authorList>
            <person name="Huq M.A."/>
        </authorList>
    </citation>
    <scope>NUCLEOTIDE SEQUENCE</scope>
    <source>
        <strain evidence="2">MAHUQ-46</strain>
    </source>
</reference>
<dbReference type="RefSeq" id="WP_199020430.1">
    <property type="nucleotide sequence ID" value="NZ_JAELUP010000097.1"/>
</dbReference>
<dbReference type="Gene3D" id="3.40.190.10">
    <property type="entry name" value="Periplasmic binding protein-like II"/>
    <property type="match status" value="2"/>
</dbReference>
<keyword evidence="1" id="KW-0732">Signal</keyword>
<keyword evidence="3" id="KW-1185">Reference proteome</keyword>
<proteinExistence type="predicted"/>
<dbReference type="InterPro" id="IPR006059">
    <property type="entry name" value="SBP"/>
</dbReference>
<comment type="caution">
    <text evidence="2">The sequence shown here is derived from an EMBL/GenBank/DDBJ whole genome shotgun (WGS) entry which is preliminary data.</text>
</comment>
<feature type="chain" id="PRO_5037257190" evidence="1">
    <location>
        <begin position="23"/>
        <end position="446"/>
    </location>
</feature>
<gene>
    <name evidence="2" type="ORF">JFN88_16735</name>
</gene>